<dbReference type="PROSITE" id="PS00801">
    <property type="entry name" value="TRANSKETOLASE_1"/>
    <property type="match status" value="1"/>
</dbReference>
<evidence type="ECO:0000259" key="6">
    <source>
        <dbReference type="Pfam" id="PF00456"/>
    </source>
</evidence>
<evidence type="ECO:0000313" key="8">
    <source>
        <dbReference type="Proteomes" id="UP000515823"/>
    </source>
</evidence>
<evidence type="ECO:0000256" key="5">
    <source>
        <dbReference type="ARBA" id="ARBA00023052"/>
    </source>
</evidence>
<dbReference type="Gene3D" id="3.40.50.970">
    <property type="match status" value="1"/>
</dbReference>
<dbReference type="SUPFAM" id="SSF52518">
    <property type="entry name" value="Thiamin diphosphate-binding fold (THDP-binding)"/>
    <property type="match status" value="1"/>
</dbReference>
<evidence type="ECO:0000313" key="7">
    <source>
        <dbReference type="EMBL" id="QNM06983.1"/>
    </source>
</evidence>
<dbReference type="InterPro" id="IPR005474">
    <property type="entry name" value="Transketolase_N"/>
</dbReference>
<dbReference type="GO" id="GO:0046872">
    <property type="term" value="F:metal ion binding"/>
    <property type="evidence" value="ECO:0007669"/>
    <property type="project" value="UniProtKB-KW"/>
</dbReference>
<dbReference type="AlphaFoldDB" id="A0A7G9G851"/>
<dbReference type="PANTHER" id="PTHR47514">
    <property type="entry name" value="TRANSKETOLASE N-TERMINAL SECTION-RELATED"/>
    <property type="match status" value="1"/>
</dbReference>
<dbReference type="CDD" id="cd02012">
    <property type="entry name" value="TPP_TK"/>
    <property type="match status" value="1"/>
</dbReference>
<proteinExistence type="inferred from homology"/>
<dbReference type="PANTHER" id="PTHR47514:SF1">
    <property type="entry name" value="TRANSKETOLASE N-TERMINAL SECTION-RELATED"/>
    <property type="match status" value="1"/>
</dbReference>
<keyword evidence="3" id="KW-0808">Transferase</keyword>
<dbReference type="InterPro" id="IPR029061">
    <property type="entry name" value="THDP-binding"/>
</dbReference>
<organism evidence="7 8">
    <name type="scientific">Qiania dongpingensis</name>
    <dbReference type="NCBI Taxonomy" id="2763669"/>
    <lineage>
        <taxon>Bacteria</taxon>
        <taxon>Bacillati</taxon>
        <taxon>Bacillota</taxon>
        <taxon>Clostridia</taxon>
        <taxon>Lachnospirales</taxon>
        <taxon>Lachnospiraceae</taxon>
        <taxon>Qiania</taxon>
    </lineage>
</organism>
<keyword evidence="8" id="KW-1185">Reference proteome</keyword>
<dbReference type="Proteomes" id="UP000515823">
    <property type="component" value="Chromosome"/>
</dbReference>
<evidence type="ECO:0000256" key="2">
    <source>
        <dbReference type="ARBA" id="ARBA00007131"/>
    </source>
</evidence>
<dbReference type="InterPro" id="IPR049557">
    <property type="entry name" value="Transketolase_CS"/>
</dbReference>
<dbReference type="Pfam" id="PF00456">
    <property type="entry name" value="Transketolase_N"/>
    <property type="match status" value="1"/>
</dbReference>
<evidence type="ECO:0000256" key="1">
    <source>
        <dbReference type="ARBA" id="ARBA00001964"/>
    </source>
</evidence>
<feature type="domain" description="Transketolase N-terminal" evidence="6">
    <location>
        <begin position="13"/>
        <end position="267"/>
    </location>
</feature>
<dbReference type="KEGG" id="qdo:H9Q78_05710"/>
<comment type="similarity">
    <text evidence="2">Belongs to the transketolase family.</text>
</comment>
<gene>
    <name evidence="7" type="ORF">H9Q78_05710</name>
</gene>
<dbReference type="GO" id="GO:0016740">
    <property type="term" value="F:transferase activity"/>
    <property type="evidence" value="ECO:0007669"/>
    <property type="project" value="UniProtKB-KW"/>
</dbReference>
<reference evidence="7 8" key="1">
    <citation type="submission" date="2020-08" db="EMBL/GenBank/DDBJ databases">
        <authorList>
            <person name="Liu C."/>
            <person name="Sun Q."/>
        </authorList>
    </citation>
    <scope>NUCLEOTIDE SEQUENCE [LARGE SCALE GENOMIC DNA]</scope>
    <source>
        <strain evidence="7 8">NSJ-38</strain>
    </source>
</reference>
<keyword evidence="4" id="KW-0479">Metal-binding</keyword>
<dbReference type="EMBL" id="CP060634">
    <property type="protein sequence ID" value="QNM06983.1"/>
    <property type="molecule type" value="Genomic_DNA"/>
</dbReference>
<evidence type="ECO:0000256" key="4">
    <source>
        <dbReference type="ARBA" id="ARBA00022723"/>
    </source>
</evidence>
<name>A0A7G9G851_9FIRM</name>
<keyword evidence="5" id="KW-0786">Thiamine pyrophosphate</keyword>
<evidence type="ECO:0000256" key="3">
    <source>
        <dbReference type="ARBA" id="ARBA00022679"/>
    </source>
</evidence>
<protein>
    <submittedName>
        <fullName evidence="7">Transketolase</fullName>
    </submittedName>
</protein>
<sequence length="302" mass="32803">MNAAELAGKAHQLRRDIIEMVYQSKSGHVGGDLSVIDILTVLYYGVMNLSPERSGDANRDRFLLSKGHCADALYCVLGDMGYYEKQEAVTTFSKYGSRFIGHPNMDVPGIELNGGSLGHGISVGMGMALAARMNSQEYRTYVVCGDGEMAEGSNYEGMMAAGHYGLDNFCVTVDVNGLQISGPTKEIMDSSELSRKFEDFGFYVIEVADGNDCGQLLAAYDKAKILKGKPTAVIAHTVKGKGISYMENNVSWHHGVMSGEQYRQALADLRVQAAAMGLILDETQYGKEEQTDGSNQQQTSNL</sequence>
<accession>A0A7G9G851</accession>
<comment type="cofactor">
    <cofactor evidence="1">
        <name>thiamine diphosphate</name>
        <dbReference type="ChEBI" id="CHEBI:58937"/>
    </cofactor>
</comment>